<dbReference type="Pfam" id="PF01740">
    <property type="entry name" value="STAS"/>
    <property type="match status" value="1"/>
</dbReference>
<evidence type="ECO:0000313" key="8">
    <source>
        <dbReference type="Proteomes" id="UP000241736"/>
    </source>
</evidence>
<evidence type="ECO:0000259" key="6">
    <source>
        <dbReference type="PROSITE" id="PS50801"/>
    </source>
</evidence>
<feature type="transmembrane region" description="Helical" evidence="5">
    <location>
        <begin position="329"/>
        <end position="345"/>
    </location>
</feature>
<dbReference type="Proteomes" id="UP000241736">
    <property type="component" value="Unassembled WGS sequence"/>
</dbReference>
<organism evidence="7 8">
    <name type="scientific">Arenimonas caeni</name>
    <dbReference type="NCBI Taxonomy" id="2058085"/>
    <lineage>
        <taxon>Bacteria</taxon>
        <taxon>Pseudomonadati</taxon>
        <taxon>Pseudomonadota</taxon>
        <taxon>Gammaproteobacteria</taxon>
        <taxon>Lysobacterales</taxon>
        <taxon>Lysobacteraceae</taxon>
        <taxon>Arenimonas</taxon>
    </lineage>
</organism>
<feature type="transmembrane region" description="Helical" evidence="5">
    <location>
        <begin position="254"/>
        <end position="278"/>
    </location>
</feature>
<feature type="transmembrane region" description="Helical" evidence="5">
    <location>
        <begin position="104"/>
        <end position="121"/>
    </location>
</feature>
<evidence type="ECO:0000256" key="2">
    <source>
        <dbReference type="ARBA" id="ARBA00022692"/>
    </source>
</evidence>
<evidence type="ECO:0000256" key="3">
    <source>
        <dbReference type="ARBA" id="ARBA00022989"/>
    </source>
</evidence>
<evidence type="ECO:0000256" key="4">
    <source>
        <dbReference type="ARBA" id="ARBA00023136"/>
    </source>
</evidence>
<dbReference type="InterPro" id="IPR036513">
    <property type="entry name" value="STAS_dom_sf"/>
</dbReference>
<feature type="transmembrane region" description="Helical" evidence="5">
    <location>
        <begin position="171"/>
        <end position="196"/>
    </location>
</feature>
<feature type="transmembrane region" description="Helical" evidence="5">
    <location>
        <begin position="58"/>
        <end position="74"/>
    </location>
</feature>
<dbReference type="AlphaFoldDB" id="A0A2P6M757"/>
<keyword evidence="2 5" id="KW-0812">Transmembrane</keyword>
<evidence type="ECO:0000313" key="7">
    <source>
        <dbReference type="EMBL" id="PRH81809.1"/>
    </source>
</evidence>
<feature type="transmembrane region" description="Helical" evidence="5">
    <location>
        <begin position="351"/>
        <end position="368"/>
    </location>
</feature>
<dbReference type="RefSeq" id="WP_106990975.1">
    <property type="nucleotide sequence ID" value="NZ_KZ679094.1"/>
</dbReference>
<feature type="transmembrane region" description="Helical" evidence="5">
    <location>
        <begin position="208"/>
        <end position="226"/>
    </location>
</feature>
<dbReference type="GO" id="GO:0055085">
    <property type="term" value="P:transmembrane transport"/>
    <property type="evidence" value="ECO:0007669"/>
    <property type="project" value="InterPro"/>
</dbReference>
<dbReference type="Pfam" id="PF00916">
    <property type="entry name" value="Sulfate_transp"/>
    <property type="match status" value="1"/>
</dbReference>
<dbReference type="PANTHER" id="PTHR11814">
    <property type="entry name" value="SULFATE TRANSPORTER"/>
    <property type="match status" value="1"/>
</dbReference>
<feature type="transmembrane region" description="Helical" evidence="5">
    <location>
        <begin position="33"/>
        <end position="52"/>
    </location>
</feature>
<accession>A0A2P6M757</accession>
<dbReference type="CDD" id="cd07042">
    <property type="entry name" value="STAS_SulP_like_sulfate_transporter"/>
    <property type="match status" value="1"/>
</dbReference>
<dbReference type="EMBL" id="PVLF01000017">
    <property type="protein sequence ID" value="PRH81809.1"/>
    <property type="molecule type" value="Genomic_DNA"/>
</dbReference>
<name>A0A2P6M757_9GAMM</name>
<feature type="transmembrane region" description="Helical" evidence="5">
    <location>
        <begin position="133"/>
        <end position="151"/>
    </location>
</feature>
<reference evidence="7 8" key="1">
    <citation type="submission" date="2018-03" db="EMBL/GenBank/DDBJ databases">
        <title>Arenimonas caeni sp. nov., isolated from activated sludge.</title>
        <authorList>
            <person name="Liu H."/>
        </authorList>
    </citation>
    <scope>NUCLEOTIDE SEQUENCE [LARGE SCALE GENOMIC DNA]</scope>
    <source>
        <strain evidence="8">z29</strain>
    </source>
</reference>
<dbReference type="PROSITE" id="PS50801">
    <property type="entry name" value="STAS"/>
    <property type="match status" value="1"/>
</dbReference>
<protein>
    <submittedName>
        <fullName evidence="7">Sodium-independent anion transporter</fullName>
    </submittedName>
</protein>
<feature type="transmembrane region" description="Helical" evidence="5">
    <location>
        <begin position="388"/>
        <end position="418"/>
    </location>
</feature>
<dbReference type="GO" id="GO:0016020">
    <property type="term" value="C:membrane"/>
    <property type="evidence" value="ECO:0007669"/>
    <property type="project" value="UniProtKB-SubCell"/>
</dbReference>
<dbReference type="InterPro" id="IPR002645">
    <property type="entry name" value="STAS_dom"/>
</dbReference>
<sequence>MSLREFFASRFHPKLLTVLSEGYRLSDLRADSVAGLTVAIVALPLAMALAVASGADPATGLLTAIVAGFLISALGGSRVQVGGPTGAFIPVIYAIIASHGYDGLVIATLMAGAILVVAGLLKVGTLMKYLPQPLITGFTAGIAVIIFASQLKDLLGLQVEDVPADFLPKLAVLYDHIGSFNGWALGLALACVLLIVGLRRLAPSAPGFLVAVVAASAAVTVFGLPVETIGSRFGGVPSTLPAPSLPALDLARCIALLPAALTIAFLAGIESLLSAVVADGMTGRRHRSNTELIGQGIANGASALFGGLPATGAIARTATNIRAGGRTPVAGMLHAGFLLAFVLLASDLASYVPLPALAGLLVVVAWNMSEHGHFRRTLRSAPRGDKLVLLLTFGLTVFVDLTLAIEVGMVVAAFSFMYRMAGMVEVSAGVQLIEDDNGEETNSDADAAQREQLPPGVEVYQIRGPLFFGAANRVDQLLDQLFTRPRVFILRMRLVPLVDASGVHSLATLAERCKRQGIVLVISGLQPQPLAVARRMGLSERPGELHFAPDFPAALRLAATLSGDDLVRDIAGV</sequence>
<keyword evidence="4 5" id="KW-0472">Membrane</keyword>
<dbReference type="OrthoDB" id="9769739at2"/>
<comment type="subcellular location">
    <subcellularLocation>
        <location evidence="1">Membrane</location>
        <topology evidence="1">Multi-pass membrane protein</topology>
    </subcellularLocation>
</comment>
<evidence type="ECO:0000256" key="5">
    <source>
        <dbReference type="SAM" id="Phobius"/>
    </source>
</evidence>
<dbReference type="SUPFAM" id="SSF52091">
    <property type="entry name" value="SpoIIaa-like"/>
    <property type="match status" value="1"/>
</dbReference>
<dbReference type="Gene3D" id="3.30.750.24">
    <property type="entry name" value="STAS domain"/>
    <property type="match status" value="1"/>
</dbReference>
<gene>
    <name evidence="7" type="ORF">C6N40_10475</name>
</gene>
<proteinExistence type="predicted"/>
<keyword evidence="8" id="KW-1185">Reference proteome</keyword>
<dbReference type="InterPro" id="IPR001902">
    <property type="entry name" value="SLC26A/SulP_fam"/>
</dbReference>
<evidence type="ECO:0000256" key="1">
    <source>
        <dbReference type="ARBA" id="ARBA00004141"/>
    </source>
</evidence>
<dbReference type="InterPro" id="IPR011547">
    <property type="entry name" value="SLC26A/SulP_dom"/>
</dbReference>
<feature type="transmembrane region" description="Helical" evidence="5">
    <location>
        <begin position="81"/>
        <end position="98"/>
    </location>
</feature>
<feature type="domain" description="STAS" evidence="6">
    <location>
        <begin position="447"/>
        <end position="558"/>
    </location>
</feature>
<keyword evidence="3 5" id="KW-1133">Transmembrane helix</keyword>
<comment type="caution">
    <text evidence="7">The sequence shown here is derived from an EMBL/GenBank/DDBJ whole genome shotgun (WGS) entry which is preliminary data.</text>
</comment>